<comment type="similarity">
    <text evidence="2">Belongs to the TIM54 family.</text>
</comment>
<evidence type="ECO:0000256" key="2">
    <source>
        <dbReference type="ARBA" id="ARBA00006355"/>
    </source>
</evidence>
<dbReference type="FunCoup" id="H2AMC0">
    <property type="interactions" value="34"/>
</dbReference>
<dbReference type="GeneID" id="13886461"/>
<dbReference type="PANTHER" id="PTHR12358:SF101">
    <property type="entry name" value="MITOCHONDRIAL IMPORT INNER MEMBRANE TRANSLOCASE SUBUNIT TIM54"/>
    <property type="match status" value="1"/>
</dbReference>
<evidence type="ECO:0000256" key="4">
    <source>
        <dbReference type="ARBA" id="ARBA00022448"/>
    </source>
</evidence>
<dbReference type="OrthoDB" id="5598305at2759"/>
<evidence type="ECO:0000313" key="12">
    <source>
        <dbReference type="EMBL" id="CCF55520.1"/>
    </source>
</evidence>
<dbReference type="Pfam" id="PF11711">
    <property type="entry name" value="Tim54"/>
    <property type="match status" value="1"/>
</dbReference>
<keyword evidence="4" id="KW-0813">Transport</keyword>
<evidence type="ECO:0000256" key="5">
    <source>
        <dbReference type="ARBA" id="ARBA00022692"/>
    </source>
</evidence>
<gene>
    <name evidence="12" type="primary">KAFR0A00820</name>
    <name evidence="12" type="ORF">KAFR_0A00820</name>
</gene>
<keyword evidence="8" id="KW-1133">Transmembrane helix</keyword>
<dbReference type="InterPro" id="IPR050187">
    <property type="entry name" value="Lipid_Phosphate_FormReg"/>
</dbReference>
<organism evidence="12 13">
    <name type="scientific">Kazachstania africana (strain ATCC 22294 / BCRC 22015 / CBS 2517 / CECT 1963 / NBRC 1671 / NRRL Y-8276)</name>
    <name type="common">Yeast</name>
    <name type="synonym">Kluyveromyces africanus</name>
    <dbReference type="NCBI Taxonomy" id="1071382"/>
    <lineage>
        <taxon>Eukaryota</taxon>
        <taxon>Fungi</taxon>
        <taxon>Dikarya</taxon>
        <taxon>Ascomycota</taxon>
        <taxon>Saccharomycotina</taxon>
        <taxon>Saccharomycetes</taxon>
        <taxon>Saccharomycetales</taxon>
        <taxon>Saccharomycetaceae</taxon>
        <taxon>Kazachstania</taxon>
    </lineage>
</organism>
<evidence type="ECO:0000256" key="8">
    <source>
        <dbReference type="ARBA" id="ARBA00022989"/>
    </source>
</evidence>
<accession>H2AMC0</accession>
<dbReference type="InParanoid" id="H2AMC0"/>
<dbReference type="GO" id="GO:0045039">
    <property type="term" value="P:protein insertion into mitochondrial inner membrane"/>
    <property type="evidence" value="ECO:0007669"/>
    <property type="project" value="EnsemblFungi"/>
</dbReference>
<dbReference type="KEGG" id="kaf:KAFR_0A00820"/>
<evidence type="ECO:0000256" key="7">
    <source>
        <dbReference type="ARBA" id="ARBA00022927"/>
    </source>
</evidence>
<dbReference type="GO" id="GO:0008320">
    <property type="term" value="F:protein transmembrane transporter activity"/>
    <property type="evidence" value="ECO:0007669"/>
    <property type="project" value="EnsemblFungi"/>
</dbReference>
<evidence type="ECO:0000256" key="1">
    <source>
        <dbReference type="ARBA" id="ARBA00004434"/>
    </source>
</evidence>
<evidence type="ECO:0000256" key="9">
    <source>
        <dbReference type="ARBA" id="ARBA00023010"/>
    </source>
</evidence>
<dbReference type="STRING" id="1071382.H2AMC0"/>
<dbReference type="Proteomes" id="UP000005220">
    <property type="component" value="Chromosome 1"/>
</dbReference>
<dbReference type="AlphaFoldDB" id="H2AMC0"/>
<evidence type="ECO:0000256" key="3">
    <source>
        <dbReference type="ARBA" id="ARBA00020796"/>
    </source>
</evidence>
<dbReference type="RefSeq" id="XP_003954655.1">
    <property type="nucleotide sequence ID" value="XM_003954606.1"/>
</dbReference>
<keyword evidence="9" id="KW-0811">Translocation</keyword>
<reference evidence="12 13" key="1">
    <citation type="journal article" date="2011" name="Proc. Natl. Acad. Sci. U.S.A.">
        <title>Evolutionary erosion of yeast sex chromosomes by mating-type switching accidents.</title>
        <authorList>
            <person name="Gordon J.L."/>
            <person name="Armisen D."/>
            <person name="Proux-Wera E."/>
            <person name="Oheigeartaigh S.S."/>
            <person name="Byrne K.P."/>
            <person name="Wolfe K.H."/>
        </authorList>
    </citation>
    <scope>NUCLEOTIDE SEQUENCE [LARGE SCALE GENOMIC DNA]</scope>
    <source>
        <strain evidence="13">ATCC 22294 / BCRC 22015 / CBS 2517 / CECT 1963 / NBRC 1671 / NRRL Y-8276</strain>
    </source>
</reference>
<keyword evidence="13" id="KW-1185">Reference proteome</keyword>
<evidence type="ECO:0000313" key="13">
    <source>
        <dbReference type="Proteomes" id="UP000005220"/>
    </source>
</evidence>
<dbReference type="PANTHER" id="PTHR12358">
    <property type="entry name" value="SPHINGOSINE KINASE"/>
    <property type="match status" value="1"/>
</dbReference>
<protein>
    <recommendedName>
        <fullName evidence="3">Mitochondrial import inner membrane translocase subunit TIM54</fullName>
    </recommendedName>
</protein>
<evidence type="ECO:0000256" key="6">
    <source>
        <dbReference type="ARBA" id="ARBA00022792"/>
    </source>
</evidence>
<keyword evidence="5" id="KW-0812">Transmembrane</keyword>
<dbReference type="InterPro" id="IPR021056">
    <property type="entry name" value="Mt_import_IM_translocase_Tim54"/>
</dbReference>
<evidence type="ECO:0000256" key="11">
    <source>
        <dbReference type="ARBA" id="ARBA00023136"/>
    </source>
</evidence>
<keyword evidence="10" id="KW-0496">Mitochondrion</keyword>
<proteinExistence type="inferred from homology"/>
<dbReference type="EMBL" id="HE650821">
    <property type="protein sequence ID" value="CCF55520.1"/>
    <property type="molecule type" value="Genomic_DNA"/>
</dbReference>
<keyword evidence="7" id="KW-0653">Protein transport</keyword>
<keyword evidence="6" id="KW-0999">Mitochondrion inner membrane</keyword>
<comment type="subcellular location">
    <subcellularLocation>
        <location evidence="1">Mitochondrion inner membrane</location>
        <topology evidence="1">Single-pass membrane protein</topology>
    </subcellularLocation>
</comment>
<keyword evidence="11" id="KW-0472">Membrane</keyword>
<dbReference type="GO" id="GO:0042721">
    <property type="term" value="C:TIM22 mitochondrial import inner membrane insertion complex"/>
    <property type="evidence" value="ECO:0007669"/>
    <property type="project" value="EnsemblFungi"/>
</dbReference>
<evidence type="ECO:0000256" key="10">
    <source>
        <dbReference type="ARBA" id="ARBA00023128"/>
    </source>
</evidence>
<dbReference type="HOGENOM" id="CLU_039097_0_0_1"/>
<sequence>MPTSSTPPKGSKGFANSMLKTLGLPAFKLPSRNWMLFWTVLTASLSGVAYDKYEQRKIIDYYTGKVKPLSQKPLDTNKLPRKITVFIAPPPNDYLDSSMKIWRRYVKPILHYSGVDYELIEEENQGVIRTTVANHLRALRKELQSSNNEEDTILFDEKSAQPVSTDNGQEFKRRFDYRDVMGIFHTHQKPKEIISEDSSISDSKLSGGVICLGRGAYKEYITGLHEGLLGPLEAPVEEQLSSTVMEGTALTGPLRSSNDQENILEADTLTIADSAVDNMTAEDKLVGTNISGEATIKEEVDEKTAEQNSKVLKPFISPSEYGAAEFPFPELEMHNTNIRETKNAVPILLHQPVLMIPTPNLLGFLTIPQRIIRFYERRKYCAFVCSQTYGMVKQDTIRPFADPQDLDLGKEEEEDWPRTWVKQGLERKSEWTRELQSDKRVTKFMYIYDRKDNEYDNSK</sequence>
<name>H2AMC0_KAZAF</name>
<dbReference type="eggNOG" id="ENOG502QPMQ">
    <property type="taxonomic scope" value="Eukaryota"/>
</dbReference>